<dbReference type="PANTHER" id="PTHR43708">
    <property type="entry name" value="CONSERVED EXPRESSED OXIDOREDUCTASE (EUROFUNG)"/>
    <property type="match status" value="1"/>
</dbReference>
<dbReference type="InterPro" id="IPR000683">
    <property type="entry name" value="Gfo/Idh/MocA-like_OxRdtase_N"/>
</dbReference>
<proteinExistence type="inferred from homology"/>
<dbReference type="InterPro" id="IPR036291">
    <property type="entry name" value="NAD(P)-bd_dom_sf"/>
</dbReference>
<reference evidence="4" key="1">
    <citation type="submission" date="2020-10" db="EMBL/GenBank/DDBJ databases">
        <authorList>
            <person name="Gilroy R."/>
        </authorList>
    </citation>
    <scope>NUCLEOTIDE SEQUENCE</scope>
    <source>
        <strain evidence="4">13766</strain>
    </source>
</reference>
<feature type="domain" description="Gfo/Idh/MocA-like oxidoreductase N-terminal" evidence="3">
    <location>
        <begin position="3"/>
        <end position="121"/>
    </location>
</feature>
<evidence type="ECO:0000256" key="1">
    <source>
        <dbReference type="ARBA" id="ARBA00010928"/>
    </source>
</evidence>
<comment type="similarity">
    <text evidence="1">Belongs to the Gfo/Idh/MocA family.</text>
</comment>
<dbReference type="GO" id="GO:0016491">
    <property type="term" value="F:oxidoreductase activity"/>
    <property type="evidence" value="ECO:0007669"/>
    <property type="project" value="UniProtKB-KW"/>
</dbReference>
<sequence length="281" mass="30657">MKKIGIIGTENSHAMGFANLINVSMRHPQLKVVALYGEDLQASEKIQRECGVETVVAHPRDMLGKIDALMVTSRDGALHAKYASPFLESGIPAFIDKPFTRDCAEARELVALAEAHGANIMGGSGVKFVADVYALRTFARENAPIGGHIWAPVSMDNAYGNFFFYSAHLVESCMMVFGYDPVAVNAHRSESGVSAVVRYPAFDVHLSFLDGVYHYGGTVLTAQGVMTREIRIDGFTEMLLDRFAAMLETGALPQPYGELIAPVDLMVAINKSFATHREQLL</sequence>
<comment type="caution">
    <text evidence="4">The sequence shown here is derived from an EMBL/GenBank/DDBJ whole genome shotgun (WGS) entry which is preliminary data.</text>
</comment>
<dbReference type="PANTHER" id="PTHR43708:SF5">
    <property type="entry name" value="CONSERVED EXPRESSED OXIDOREDUCTASE (EUROFUNG)-RELATED"/>
    <property type="match status" value="1"/>
</dbReference>
<name>A0A9D1K674_9FIRM</name>
<organism evidence="4 5">
    <name type="scientific">Candidatus Alectryocaccomicrobium excrementavium</name>
    <dbReference type="NCBI Taxonomy" id="2840668"/>
    <lineage>
        <taxon>Bacteria</taxon>
        <taxon>Bacillati</taxon>
        <taxon>Bacillota</taxon>
        <taxon>Clostridia</taxon>
        <taxon>Candidatus Alectryocaccomicrobium</taxon>
    </lineage>
</organism>
<gene>
    <name evidence="4" type="ORF">IAA84_01230</name>
</gene>
<dbReference type="Proteomes" id="UP000824140">
    <property type="component" value="Unassembled WGS sequence"/>
</dbReference>
<evidence type="ECO:0000313" key="4">
    <source>
        <dbReference type="EMBL" id="HIS91618.1"/>
    </source>
</evidence>
<keyword evidence="2" id="KW-0560">Oxidoreductase</keyword>
<protein>
    <submittedName>
        <fullName evidence="4">Gfo/Idh/MocA family oxidoreductase</fullName>
    </submittedName>
</protein>
<dbReference type="SUPFAM" id="SSF51735">
    <property type="entry name" value="NAD(P)-binding Rossmann-fold domains"/>
    <property type="match status" value="1"/>
</dbReference>
<evidence type="ECO:0000259" key="3">
    <source>
        <dbReference type="Pfam" id="PF01408"/>
    </source>
</evidence>
<dbReference type="EMBL" id="DVJN01000024">
    <property type="protein sequence ID" value="HIS91618.1"/>
    <property type="molecule type" value="Genomic_DNA"/>
</dbReference>
<evidence type="ECO:0000256" key="2">
    <source>
        <dbReference type="ARBA" id="ARBA00023002"/>
    </source>
</evidence>
<dbReference type="GO" id="GO:0000166">
    <property type="term" value="F:nucleotide binding"/>
    <property type="evidence" value="ECO:0007669"/>
    <property type="project" value="InterPro"/>
</dbReference>
<dbReference type="InterPro" id="IPR051317">
    <property type="entry name" value="Gfo/Idh/MocA_oxidoreduct"/>
</dbReference>
<accession>A0A9D1K674</accession>
<evidence type="ECO:0000313" key="5">
    <source>
        <dbReference type="Proteomes" id="UP000824140"/>
    </source>
</evidence>
<dbReference type="Gene3D" id="3.40.50.720">
    <property type="entry name" value="NAD(P)-binding Rossmann-like Domain"/>
    <property type="match status" value="1"/>
</dbReference>
<reference evidence="4" key="2">
    <citation type="journal article" date="2021" name="PeerJ">
        <title>Extensive microbial diversity within the chicken gut microbiome revealed by metagenomics and culture.</title>
        <authorList>
            <person name="Gilroy R."/>
            <person name="Ravi A."/>
            <person name="Getino M."/>
            <person name="Pursley I."/>
            <person name="Horton D.L."/>
            <person name="Alikhan N.F."/>
            <person name="Baker D."/>
            <person name="Gharbi K."/>
            <person name="Hall N."/>
            <person name="Watson M."/>
            <person name="Adriaenssens E.M."/>
            <person name="Foster-Nyarko E."/>
            <person name="Jarju S."/>
            <person name="Secka A."/>
            <person name="Antonio M."/>
            <person name="Oren A."/>
            <person name="Chaudhuri R.R."/>
            <person name="La Ragione R."/>
            <person name="Hildebrand F."/>
            <person name="Pallen M.J."/>
        </authorList>
    </citation>
    <scope>NUCLEOTIDE SEQUENCE</scope>
    <source>
        <strain evidence="4">13766</strain>
    </source>
</reference>
<dbReference type="Pfam" id="PF01408">
    <property type="entry name" value="GFO_IDH_MocA"/>
    <property type="match status" value="1"/>
</dbReference>
<dbReference type="AlphaFoldDB" id="A0A9D1K674"/>